<evidence type="ECO:0000313" key="2">
    <source>
        <dbReference type="EMBL" id="AOO93081.1"/>
    </source>
</evidence>
<reference evidence="2" key="2">
    <citation type="journal article" date="2016" name="Front. Microbiol.">
        <title>The Regulatory Protein RosR Affects Rhizobium leguminosarum bv. trifolii Protein Profiles, Cell Surface Properties, and Symbiosis with Clover.</title>
        <authorList>
            <person name="Rachwal K."/>
            <person name="Boguszewska A."/>
            <person name="Kopcinska J."/>
            <person name="Karas M."/>
            <person name="Tchorzewski M."/>
            <person name="Janczarek M."/>
        </authorList>
    </citation>
    <scope>NUCLEOTIDE SEQUENCE</scope>
    <source>
        <strain evidence="2">Rt24.2</strain>
    </source>
</reference>
<dbReference type="EMBL" id="KX490717">
    <property type="protein sequence ID" value="AOO93081.1"/>
    <property type="molecule type" value="Genomic_DNA"/>
</dbReference>
<feature type="region of interest" description="Disordered" evidence="1">
    <location>
        <begin position="88"/>
        <end position="112"/>
    </location>
</feature>
<evidence type="ECO:0000256" key="1">
    <source>
        <dbReference type="SAM" id="MobiDB-lite"/>
    </source>
</evidence>
<organism evidence="2">
    <name type="scientific">Rhizobium leguminosarum bv. trifolii</name>
    <dbReference type="NCBI Taxonomy" id="386"/>
    <lineage>
        <taxon>Bacteria</taxon>
        <taxon>Pseudomonadati</taxon>
        <taxon>Pseudomonadota</taxon>
        <taxon>Alphaproteobacteria</taxon>
        <taxon>Hyphomicrobiales</taxon>
        <taxon>Rhizobiaceae</taxon>
        <taxon>Rhizobium/Agrobacterium group</taxon>
        <taxon>Rhizobium</taxon>
    </lineage>
</organism>
<proteinExistence type="predicted"/>
<reference evidence="2" key="1">
    <citation type="journal article" date="2015" name="BMC Genomics">
        <title>Transcriptome profiling of a Rhizobium leguminosarum bv. trifolii rosR mutant reveals the role of the transcriptional regulator RosR in motility, synthesis of cell-surface components, and other cellular processes.</title>
        <authorList>
            <person name="Rachwal K."/>
            <person name="Matczynska E."/>
            <person name="Janczarek M."/>
        </authorList>
    </citation>
    <scope>NUCLEOTIDE SEQUENCE</scope>
    <source>
        <strain evidence="2">Rt24.2</strain>
    </source>
</reference>
<feature type="compositionally biased region" description="Basic and acidic residues" evidence="1">
    <location>
        <begin position="102"/>
        <end position="112"/>
    </location>
</feature>
<sequence>MGGDSAEFAPRQVGPFGIADQHLDAARLATPQEGHHPQGERGIVEQVADHEEVYLRWWILDDIGGPGYDIHAVDRRVEADRGNGIGIDVDRRHRGGSGLRRRNGDEPRAGAEIEDTATHDYFRPVEQIAGKHGAAGPGIGPIRCRIGFSAACKPPEPACGACRMKPDLGNGRNG</sequence>
<name>A0A1B8R5U5_RHILT</name>
<accession>A0A1B8R5U5</accession>
<feature type="compositionally biased region" description="Basic residues" evidence="1">
    <location>
        <begin position="92"/>
        <end position="101"/>
    </location>
</feature>
<dbReference type="AlphaFoldDB" id="A0A1B8R5U5"/>
<protein>
    <submittedName>
        <fullName evidence="2">Uncharacterized protein</fullName>
    </submittedName>
</protein>